<reference evidence="2" key="1">
    <citation type="submission" date="2022-11" db="UniProtKB">
        <authorList>
            <consortium name="WormBaseParasite"/>
        </authorList>
    </citation>
    <scope>IDENTIFICATION</scope>
</reference>
<organism evidence="1 2">
    <name type="scientific">Romanomermis culicivorax</name>
    <name type="common">Nematode worm</name>
    <dbReference type="NCBI Taxonomy" id="13658"/>
    <lineage>
        <taxon>Eukaryota</taxon>
        <taxon>Metazoa</taxon>
        <taxon>Ecdysozoa</taxon>
        <taxon>Nematoda</taxon>
        <taxon>Enoplea</taxon>
        <taxon>Dorylaimia</taxon>
        <taxon>Mermithida</taxon>
        <taxon>Mermithoidea</taxon>
        <taxon>Mermithidae</taxon>
        <taxon>Romanomermis</taxon>
    </lineage>
</organism>
<protein>
    <submittedName>
        <fullName evidence="2">Uncharacterized protein</fullName>
    </submittedName>
</protein>
<accession>A0A915L1C1</accession>
<dbReference type="WBParaSite" id="nRc.2.0.1.t44276-RA">
    <property type="protein sequence ID" value="nRc.2.0.1.t44276-RA"/>
    <property type="gene ID" value="nRc.2.0.1.g44276"/>
</dbReference>
<evidence type="ECO:0000313" key="2">
    <source>
        <dbReference type="WBParaSite" id="nRc.2.0.1.t44276-RA"/>
    </source>
</evidence>
<evidence type="ECO:0000313" key="1">
    <source>
        <dbReference type="Proteomes" id="UP000887565"/>
    </source>
</evidence>
<dbReference type="AlphaFoldDB" id="A0A915L1C1"/>
<proteinExistence type="predicted"/>
<dbReference type="Proteomes" id="UP000887565">
    <property type="component" value="Unplaced"/>
</dbReference>
<keyword evidence="1" id="KW-1185">Reference proteome</keyword>
<name>A0A915L1C1_ROMCU</name>
<sequence>MQLGSLGGFGAAFKIFRFCELQKQNVMNKKGFWTNISGNSYEQISVIWQLLSCRYLKTINQIQADVANWINRLQLMLFNMKNVVLERNDVVNNA</sequence>